<keyword evidence="1" id="KW-1133">Transmembrane helix</keyword>
<dbReference type="OrthoDB" id="974105at2"/>
<dbReference type="RefSeq" id="WP_048547424.1">
    <property type="nucleotide sequence ID" value="NZ_HF571038.1"/>
</dbReference>
<dbReference type="STRING" id="1193518.BN13_820009"/>
<dbReference type="Gene3D" id="3.40.50.300">
    <property type="entry name" value="P-loop containing nucleotide triphosphate hydrolases"/>
    <property type="match status" value="1"/>
</dbReference>
<dbReference type="GO" id="GO:0005829">
    <property type="term" value="C:cytosol"/>
    <property type="evidence" value="ECO:0007669"/>
    <property type="project" value="TreeGrafter"/>
</dbReference>
<dbReference type="SUPFAM" id="SSF52540">
    <property type="entry name" value="P-loop containing nucleoside triphosphate hydrolases"/>
    <property type="match status" value="1"/>
</dbReference>
<protein>
    <submittedName>
        <fullName evidence="3">Putative ABC transporter</fullName>
    </submittedName>
</protein>
<sequence length="552" mass="58830">MTPLLKGRDKGPAVVSADALRAHASELEDALASGDAQLPPEDVRQARAVLDKVAARTRHTGAHTVVALAGATGSGKSSLFNALVGTDVARTGARRPTTSTPTAAVWGASPAGELLDWLGVGSRHQVPSDGATALDGLVLLDLPDFDSREQANRLEAERLLEFVDVFVWITDPQKYADARLHDDYVAVMRHYDAVTLIVLNQADRLTPQQLAECKADLERLIQRDGLANARVLTTSATTGAGVSELRGRLADAVAGANAARARLDADVRTSADRLRTAVADRENPVADRATSALTDALARACGIPAVVDAVANDYRRNTVSAAGWPFTRWVARLRPDPLKRLRLDPGPGPAITEADIRGFRGRTSLPRATPAARAAVDLAARRLADAAAEGLPRRWAEAVAAAALPPQDLLADELDQAIIRTPLRERNPFWWQGLRVAQWLFAITAVLGLAWTLVQVFLGTGGLIQLPSVHVGPVALPLVLLVGGLLLGWLLALLARWFAGIGARRRAAAVDRRLRAAVSGVAEGLILGPVQDVLDRHRTTRTHLDAARASGR</sequence>
<feature type="transmembrane region" description="Helical" evidence="1">
    <location>
        <begin position="436"/>
        <end position="458"/>
    </location>
</feature>
<dbReference type="AlphaFoldDB" id="A0A077MGG0"/>
<dbReference type="EMBL" id="CAJC01000197">
    <property type="protein sequence ID" value="CCI54788.1"/>
    <property type="molecule type" value="Genomic_DNA"/>
</dbReference>
<dbReference type="Pfam" id="PF01926">
    <property type="entry name" value="MMR_HSR1"/>
    <property type="match status" value="1"/>
</dbReference>
<dbReference type="CDD" id="cd11383">
    <property type="entry name" value="YfjP"/>
    <property type="match status" value="1"/>
</dbReference>
<keyword evidence="4" id="KW-1185">Reference proteome</keyword>
<dbReference type="GO" id="GO:0000028">
    <property type="term" value="P:ribosomal small subunit assembly"/>
    <property type="evidence" value="ECO:0007669"/>
    <property type="project" value="TreeGrafter"/>
</dbReference>
<name>A0A077MGG0_9MICO</name>
<feature type="transmembrane region" description="Helical" evidence="1">
    <location>
        <begin position="478"/>
        <end position="499"/>
    </location>
</feature>
<dbReference type="GO" id="GO:0043024">
    <property type="term" value="F:ribosomal small subunit binding"/>
    <property type="evidence" value="ECO:0007669"/>
    <property type="project" value="TreeGrafter"/>
</dbReference>
<dbReference type="InterPro" id="IPR006073">
    <property type="entry name" value="GTP-bd"/>
</dbReference>
<dbReference type="GO" id="GO:0005525">
    <property type="term" value="F:GTP binding"/>
    <property type="evidence" value="ECO:0007669"/>
    <property type="project" value="InterPro"/>
</dbReference>
<dbReference type="InterPro" id="IPR027417">
    <property type="entry name" value="P-loop_NTPase"/>
</dbReference>
<evidence type="ECO:0000256" key="1">
    <source>
        <dbReference type="SAM" id="Phobius"/>
    </source>
</evidence>
<keyword evidence="1" id="KW-0472">Membrane</keyword>
<organism evidence="3 4">
    <name type="scientific">Nostocoides jenkinsii Ben 74</name>
    <dbReference type="NCBI Taxonomy" id="1193518"/>
    <lineage>
        <taxon>Bacteria</taxon>
        <taxon>Bacillati</taxon>
        <taxon>Actinomycetota</taxon>
        <taxon>Actinomycetes</taxon>
        <taxon>Micrococcales</taxon>
        <taxon>Intrasporangiaceae</taxon>
        <taxon>Nostocoides</taxon>
    </lineage>
</organism>
<dbReference type="InterPro" id="IPR005662">
    <property type="entry name" value="GTPase_Era-like"/>
</dbReference>
<reference evidence="3 4" key="1">
    <citation type="journal article" date="2013" name="ISME J.">
        <title>A metabolic model for members of the genus Tetrasphaera involved in enhanced biological phosphorus removal.</title>
        <authorList>
            <person name="Kristiansen R."/>
            <person name="Nguyen H.T.T."/>
            <person name="Saunders A.M."/>
            <person name="Nielsen J.L."/>
            <person name="Wimmer R."/>
            <person name="Le V.Q."/>
            <person name="McIlroy S.J."/>
            <person name="Petrovski S."/>
            <person name="Seviour R.J."/>
            <person name="Calteau A."/>
            <person name="Nielsen K.L."/>
            <person name="Nielsen P.H."/>
        </authorList>
    </citation>
    <scope>NUCLEOTIDE SEQUENCE [LARGE SCALE GENOMIC DNA]</scope>
    <source>
        <strain evidence="3 4">Ben 74</strain>
    </source>
</reference>
<gene>
    <name evidence="3" type="ORF">BN13_820009</name>
</gene>
<accession>A0A077MGG0</accession>
<proteinExistence type="predicted"/>
<evidence type="ECO:0000313" key="3">
    <source>
        <dbReference type="EMBL" id="CCI54788.1"/>
    </source>
</evidence>
<evidence type="ECO:0000313" key="4">
    <source>
        <dbReference type="Proteomes" id="UP000035720"/>
    </source>
</evidence>
<keyword evidence="1" id="KW-0812">Transmembrane</keyword>
<comment type="caution">
    <text evidence="3">The sequence shown here is derived from an EMBL/GenBank/DDBJ whole genome shotgun (WGS) entry which is preliminary data.</text>
</comment>
<dbReference type="Proteomes" id="UP000035720">
    <property type="component" value="Unassembled WGS sequence"/>
</dbReference>
<dbReference type="PANTHER" id="PTHR42698:SF1">
    <property type="entry name" value="GTPASE ERA, MITOCHONDRIAL"/>
    <property type="match status" value="1"/>
</dbReference>
<evidence type="ECO:0000259" key="2">
    <source>
        <dbReference type="Pfam" id="PF01926"/>
    </source>
</evidence>
<feature type="domain" description="G" evidence="2">
    <location>
        <begin position="66"/>
        <end position="200"/>
    </location>
</feature>
<dbReference type="GO" id="GO:0019843">
    <property type="term" value="F:rRNA binding"/>
    <property type="evidence" value="ECO:0007669"/>
    <property type="project" value="TreeGrafter"/>
</dbReference>
<dbReference type="PANTHER" id="PTHR42698">
    <property type="entry name" value="GTPASE ERA"/>
    <property type="match status" value="1"/>
</dbReference>